<dbReference type="Proteomes" id="UP001497623">
    <property type="component" value="Unassembled WGS sequence"/>
</dbReference>
<dbReference type="SUPFAM" id="SSF50729">
    <property type="entry name" value="PH domain-like"/>
    <property type="match status" value="1"/>
</dbReference>
<sequence>MFIFIKKSCYLQSTPLRNSFSLKKGHNSLNLTHKEMVMYRTLFDSSSTIGIGDRIAHITLFTHLNFTTSEKSLIFRRHILYTHIQWKISLYTFTMENTYRFFRKCTKCEKKCPNFHNFRRKCANMVSFRGQFTQNSHTSFMICMGSPPTELSSQHHLAPCLEEQNAISTNRLIRELGTLIFSATSSSPNSRGQRPSFSGSVGRPAWVEKELACRIKVPHTFSLHSYTKPTICHYCKKLLKGLFRQGVQCKDCKYNAHKRCSERVAKDCTGEAPRKDGAGGDDSTSEDGVTEDGNDANDSQPDDESDNEDSPPATIDGRIDEELRDTPSSPSASNNIPLMRIVQSVKQTKRPSKVLKEGWMVHFTNKDSMRKRHYWRLDTKTITLYQNETGTKYYKEIHLSEILNIEVAKTPHPTDLSRGVMHCFEIRTANVDYFVGEEPVGRKDGPPTVNPPESGLGAYFARGWETDIRRGLMPVTPQSSATTAQQYQGMDKEEAICNDISQIYQIFADEVLGSGQFGIVYGGLFPTSGRHNSFNVKSRF</sequence>
<dbReference type="GO" id="GO:0008270">
    <property type="term" value="F:zinc ion binding"/>
    <property type="evidence" value="ECO:0007669"/>
    <property type="project" value="UniProtKB-KW"/>
</dbReference>
<feature type="domain" description="Phorbol-ester/DAG-type" evidence="15">
    <location>
        <begin position="218"/>
        <end position="268"/>
    </location>
</feature>
<evidence type="ECO:0000256" key="6">
    <source>
        <dbReference type="ARBA" id="ARBA00022490"/>
    </source>
</evidence>
<dbReference type="SMART" id="SM00233">
    <property type="entry name" value="PH"/>
    <property type="match status" value="1"/>
</dbReference>
<dbReference type="InterPro" id="IPR011993">
    <property type="entry name" value="PH-like_dom_sf"/>
</dbReference>
<evidence type="ECO:0000256" key="14">
    <source>
        <dbReference type="SAM" id="MobiDB-lite"/>
    </source>
</evidence>
<dbReference type="GO" id="GO:0035556">
    <property type="term" value="P:intracellular signal transduction"/>
    <property type="evidence" value="ECO:0007669"/>
    <property type="project" value="TreeGrafter"/>
</dbReference>
<evidence type="ECO:0000256" key="3">
    <source>
        <dbReference type="ARBA" id="ARBA00004496"/>
    </source>
</evidence>
<protein>
    <recommendedName>
        <fullName evidence="15">Phorbol-ester/DAG-type domain-containing protein</fullName>
    </recommendedName>
</protein>
<gene>
    <name evidence="16" type="ORF">MNOR_LOCUS7083</name>
</gene>
<evidence type="ECO:0000256" key="9">
    <source>
        <dbReference type="ARBA" id="ARBA00022737"/>
    </source>
</evidence>
<keyword evidence="12" id="KW-0460">Magnesium</keyword>
<keyword evidence="10" id="KW-0863">Zinc-finger</keyword>
<dbReference type="InterPro" id="IPR002219">
    <property type="entry name" value="PKC_DAG/PE"/>
</dbReference>
<dbReference type="PRINTS" id="PR00008">
    <property type="entry name" value="DAGPEDOMAIN"/>
</dbReference>
<dbReference type="AlphaFoldDB" id="A0AAV2Q3S3"/>
<accession>A0AAV2Q3S3</accession>
<dbReference type="SMART" id="SM00109">
    <property type="entry name" value="C1"/>
    <property type="match status" value="1"/>
</dbReference>
<keyword evidence="5" id="KW-1003">Cell membrane</keyword>
<comment type="subcellular location">
    <subcellularLocation>
        <location evidence="2">Cell membrane</location>
        <location evidence="2">Sarcolemma</location>
        <topology evidence="2">Peripheral membrane protein</topology>
        <orientation evidence="2">Cytoplasmic side</orientation>
    </subcellularLocation>
    <subcellularLocation>
        <location evidence="3">Cytoplasm</location>
    </subcellularLocation>
</comment>
<comment type="cofactor">
    <cofactor evidence="1">
        <name>Mg(2+)</name>
        <dbReference type="ChEBI" id="CHEBI:18420"/>
    </cofactor>
</comment>
<proteinExistence type="predicted"/>
<feature type="region of interest" description="Disordered" evidence="14">
    <location>
        <begin position="269"/>
        <end position="335"/>
    </location>
</feature>
<feature type="compositionally biased region" description="Acidic residues" evidence="14">
    <location>
        <begin position="283"/>
        <end position="309"/>
    </location>
</feature>
<dbReference type="InterPro" id="IPR046349">
    <property type="entry name" value="C1-like_sf"/>
</dbReference>
<dbReference type="InterPro" id="IPR020454">
    <property type="entry name" value="DAG/PE-bd"/>
</dbReference>
<feature type="compositionally biased region" description="Polar residues" evidence="14">
    <location>
        <begin position="326"/>
        <end position="335"/>
    </location>
</feature>
<dbReference type="GO" id="GO:0007200">
    <property type="term" value="P:phospholipase C-activating G protein-coupled receptor signaling pathway"/>
    <property type="evidence" value="ECO:0007669"/>
    <property type="project" value="TreeGrafter"/>
</dbReference>
<dbReference type="EMBL" id="CAXKWB010003054">
    <property type="protein sequence ID" value="CAL4068281.1"/>
    <property type="molecule type" value="Genomic_DNA"/>
</dbReference>
<evidence type="ECO:0000256" key="10">
    <source>
        <dbReference type="ARBA" id="ARBA00022771"/>
    </source>
</evidence>
<evidence type="ECO:0000259" key="15">
    <source>
        <dbReference type="PROSITE" id="PS50081"/>
    </source>
</evidence>
<keyword evidence="17" id="KW-1185">Reference proteome</keyword>
<dbReference type="Gene3D" id="3.30.60.20">
    <property type="match status" value="1"/>
</dbReference>
<evidence type="ECO:0000256" key="8">
    <source>
        <dbReference type="ARBA" id="ARBA00022723"/>
    </source>
</evidence>
<evidence type="ECO:0000313" key="17">
    <source>
        <dbReference type="Proteomes" id="UP001497623"/>
    </source>
</evidence>
<evidence type="ECO:0000256" key="4">
    <source>
        <dbReference type="ARBA" id="ARBA00022443"/>
    </source>
</evidence>
<evidence type="ECO:0000256" key="7">
    <source>
        <dbReference type="ARBA" id="ARBA00022553"/>
    </source>
</evidence>
<dbReference type="PROSITE" id="PS00479">
    <property type="entry name" value="ZF_DAG_PE_1"/>
    <property type="match status" value="1"/>
</dbReference>
<dbReference type="InterPro" id="IPR001849">
    <property type="entry name" value="PH_domain"/>
</dbReference>
<dbReference type="PANTHER" id="PTHR22968:SF24">
    <property type="entry name" value="SERINE_THREONINE-PROTEIN KINASE"/>
    <property type="match status" value="1"/>
</dbReference>
<dbReference type="PROSITE" id="PS50081">
    <property type="entry name" value="ZF_DAG_PE_2"/>
    <property type="match status" value="1"/>
</dbReference>
<dbReference type="PANTHER" id="PTHR22968">
    <property type="entry name" value="PROTEIN KINASE C, MU"/>
    <property type="match status" value="1"/>
</dbReference>
<keyword evidence="7" id="KW-0597">Phosphoprotein</keyword>
<dbReference type="CDD" id="cd01239">
    <property type="entry name" value="PH_PKD"/>
    <property type="match status" value="1"/>
</dbReference>
<feature type="non-terminal residue" evidence="16">
    <location>
        <position position="540"/>
    </location>
</feature>
<evidence type="ECO:0000313" key="16">
    <source>
        <dbReference type="EMBL" id="CAL4068281.1"/>
    </source>
</evidence>
<evidence type="ECO:0000256" key="1">
    <source>
        <dbReference type="ARBA" id="ARBA00001946"/>
    </source>
</evidence>
<reference evidence="16 17" key="1">
    <citation type="submission" date="2024-05" db="EMBL/GenBank/DDBJ databases">
        <authorList>
            <person name="Wallberg A."/>
        </authorList>
    </citation>
    <scope>NUCLEOTIDE SEQUENCE [LARGE SCALE GENOMIC DNA]</scope>
</reference>
<keyword evidence="6" id="KW-0963">Cytoplasm</keyword>
<dbReference type="Pfam" id="PF00130">
    <property type="entry name" value="C1_1"/>
    <property type="match status" value="1"/>
</dbReference>
<dbReference type="Pfam" id="PF00169">
    <property type="entry name" value="PH"/>
    <property type="match status" value="1"/>
</dbReference>
<evidence type="ECO:0000256" key="13">
    <source>
        <dbReference type="ARBA" id="ARBA00023136"/>
    </source>
</evidence>
<dbReference type="SUPFAM" id="SSF57889">
    <property type="entry name" value="Cysteine-rich domain"/>
    <property type="match status" value="1"/>
</dbReference>
<comment type="caution">
    <text evidence="16">The sequence shown here is derived from an EMBL/GenBank/DDBJ whole genome shotgun (WGS) entry which is preliminary data.</text>
</comment>
<keyword evidence="8" id="KW-0479">Metal-binding</keyword>
<dbReference type="GO" id="GO:0005829">
    <property type="term" value="C:cytosol"/>
    <property type="evidence" value="ECO:0007669"/>
    <property type="project" value="TreeGrafter"/>
</dbReference>
<organism evidence="16 17">
    <name type="scientific">Meganyctiphanes norvegica</name>
    <name type="common">Northern krill</name>
    <name type="synonym">Thysanopoda norvegica</name>
    <dbReference type="NCBI Taxonomy" id="48144"/>
    <lineage>
        <taxon>Eukaryota</taxon>
        <taxon>Metazoa</taxon>
        <taxon>Ecdysozoa</taxon>
        <taxon>Arthropoda</taxon>
        <taxon>Crustacea</taxon>
        <taxon>Multicrustacea</taxon>
        <taxon>Malacostraca</taxon>
        <taxon>Eumalacostraca</taxon>
        <taxon>Eucarida</taxon>
        <taxon>Euphausiacea</taxon>
        <taxon>Euphausiidae</taxon>
        <taxon>Meganyctiphanes</taxon>
    </lineage>
</organism>
<feature type="compositionally biased region" description="Basic and acidic residues" evidence="14">
    <location>
        <begin position="269"/>
        <end position="278"/>
    </location>
</feature>
<keyword evidence="11" id="KW-0862">Zinc</keyword>
<keyword evidence="13" id="KW-0472">Membrane</keyword>
<dbReference type="GO" id="GO:0004697">
    <property type="term" value="F:diacylglycerol-dependent serine/threonine kinase activity"/>
    <property type="evidence" value="ECO:0007669"/>
    <property type="project" value="UniProtKB-EC"/>
</dbReference>
<evidence type="ECO:0000256" key="11">
    <source>
        <dbReference type="ARBA" id="ARBA00022833"/>
    </source>
</evidence>
<name>A0AAV2Q3S3_MEGNR</name>
<keyword evidence="4" id="KW-0728">SH3 domain</keyword>
<dbReference type="GO" id="GO:0042383">
    <property type="term" value="C:sarcolemma"/>
    <property type="evidence" value="ECO:0007669"/>
    <property type="project" value="UniProtKB-SubCell"/>
</dbReference>
<dbReference type="Gene3D" id="2.30.29.30">
    <property type="entry name" value="Pleckstrin-homology domain (PH domain)/Phosphotyrosine-binding domain (PTB)"/>
    <property type="match status" value="1"/>
</dbReference>
<evidence type="ECO:0000256" key="12">
    <source>
        <dbReference type="ARBA" id="ARBA00022842"/>
    </source>
</evidence>
<evidence type="ECO:0000256" key="5">
    <source>
        <dbReference type="ARBA" id="ARBA00022475"/>
    </source>
</evidence>
<dbReference type="FunFam" id="3.30.60.20:FF:000022">
    <property type="entry name" value="SH3 and cysteine-rich domain-containing protein 3 isoform 2"/>
    <property type="match status" value="1"/>
</dbReference>
<evidence type="ECO:0000256" key="2">
    <source>
        <dbReference type="ARBA" id="ARBA00004278"/>
    </source>
</evidence>
<keyword evidence="9" id="KW-0677">Repeat</keyword>